<dbReference type="GeneID" id="63745593"/>
<dbReference type="InterPro" id="IPR014185">
    <property type="entry name" value="Formald_GSH"/>
</dbReference>
<feature type="binding site" evidence="12">
    <location>
        <position position="458"/>
    </location>
    <ligand>
        <name>Zn(2+)</name>
        <dbReference type="ChEBI" id="CHEBI:29105"/>
        <label>1</label>
        <note>structural</note>
    </ligand>
</feature>
<dbReference type="InterPro" id="IPR011057">
    <property type="entry name" value="Mss4-like_sf"/>
</dbReference>
<dbReference type="GO" id="GO:0051907">
    <property type="term" value="F:S-(hydroxymethyl)glutathione synthase activity"/>
    <property type="evidence" value="ECO:0007669"/>
    <property type="project" value="UniProtKB-UniRule"/>
</dbReference>
<keyword evidence="4 12" id="KW-0862">Zinc</keyword>
<feature type="binding site" evidence="12">
    <location>
        <position position="460"/>
    </location>
    <ligand>
        <name>Zn(2+)</name>
        <dbReference type="ChEBI" id="CHEBI:29105"/>
        <label>1</label>
        <note>structural</note>
    </ligand>
</feature>
<keyword evidence="6" id="KW-0520">NAD</keyword>
<feature type="binding site" evidence="12">
    <location>
        <position position="526"/>
    </location>
    <ligand>
        <name>Zn(2+)</name>
        <dbReference type="ChEBI" id="CHEBI:29105"/>
        <label>1</label>
        <note>structural</note>
    </ligand>
</feature>
<comment type="pathway">
    <text evidence="12">One-carbon metabolism; formaldehyde degradation; formate from formaldehyde (glutathione route): step 1/3.</text>
</comment>
<proteinExistence type="inferred from homology"/>
<dbReference type="Pfam" id="PF08240">
    <property type="entry name" value="ADH_N"/>
    <property type="match status" value="1"/>
</dbReference>
<comment type="similarity">
    <text evidence="1 12">Belongs to the Gfa family.</text>
</comment>
<evidence type="ECO:0000256" key="9">
    <source>
        <dbReference type="ARBA" id="ARBA00048110"/>
    </source>
</evidence>
<dbReference type="GO" id="GO:0080007">
    <property type="term" value="F:S-nitrosoglutathione reductase (NADH) activity"/>
    <property type="evidence" value="ECO:0007669"/>
    <property type="project" value="RHEA"/>
</dbReference>
<dbReference type="Gene3D" id="3.90.1590.10">
    <property type="entry name" value="glutathione-dependent formaldehyde- activating enzyme (gfa)"/>
    <property type="match status" value="1"/>
</dbReference>
<dbReference type="Proteomes" id="UP000184383">
    <property type="component" value="Unassembled WGS sequence"/>
</dbReference>
<comment type="catalytic activity">
    <reaction evidence="8">
        <text>S-nitrosoglutathione + NADH + H(+) = S-(hydroxysulfenamide)glutathione + NAD(+)</text>
        <dbReference type="Rhea" id="RHEA:78371"/>
        <dbReference type="ChEBI" id="CHEBI:15378"/>
        <dbReference type="ChEBI" id="CHEBI:57540"/>
        <dbReference type="ChEBI" id="CHEBI:57945"/>
        <dbReference type="ChEBI" id="CHEBI:145544"/>
        <dbReference type="ChEBI" id="CHEBI:229723"/>
    </reaction>
</comment>
<dbReference type="EMBL" id="KV878213">
    <property type="protein sequence ID" value="OJJ34440.1"/>
    <property type="molecule type" value="Genomic_DNA"/>
</dbReference>
<comment type="catalytic activity">
    <reaction evidence="11">
        <text>a primary alcohol + NAD(+) = an aldehyde + NADH + H(+)</text>
        <dbReference type="Rhea" id="RHEA:10736"/>
        <dbReference type="ChEBI" id="CHEBI:15378"/>
        <dbReference type="ChEBI" id="CHEBI:15734"/>
        <dbReference type="ChEBI" id="CHEBI:17478"/>
        <dbReference type="ChEBI" id="CHEBI:57540"/>
        <dbReference type="ChEBI" id="CHEBI:57945"/>
        <dbReference type="EC" id="1.1.1.1"/>
    </reaction>
</comment>
<organism evidence="14 15">
    <name type="scientific">Aspergillus wentii DTO 134E9</name>
    <dbReference type="NCBI Taxonomy" id="1073089"/>
    <lineage>
        <taxon>Eukaryota</taxon>
        <taxon>Fungi</taxon>
        <taxon>Dikarya</taxon>
        <taxon>Ascomycota</taxon>
        <taxon>Pezizomycotina</taxon>
        <taxon>Eurotiomycetes</taxon>
        <taxon>Eurotiomycetidae</taxon>
        <taxon>Eurotiales</taxon>
        <taxon>Aspergillaceae</taxon>
        <taxon>Aspergillus</taxon>
        <taxon>Aspergillus subgen. Cremei</taxon>
    </lineage>
</organism>
<evidence type="ECO:0000256" key="1">
    <source>
        <dbReference type="ARBA" id="ARBA00005495"/>
    </source>
</evidence>
<dbReference type="NCBIfam" id="NF003829">
    <property type="entry name" value="PRK05417.1"/>
    <property type="match status" value="1"/>
</dbReference>
<dbReference type="GO" id="GO:0106322">
    <property type="term" value="F:S-(hydroxymethyl)glutathione dehydrogenase (NAD+) activity"/>
    <property type="evidence" value="ECO:0007669"/>
    <property type="project" value="RHEA"/>
</dbReference>
<reference evidence="15" key="1">
    <citation type="journal article" date="2017" name="Genome Biol.">
        <title>Comparative genomics reveals high biological diversity and specific adaptations in the industrially and medically important fungal genus Aspergillus.</title>
        <authorList>
            <person name="de Vries R.P."/>
            <person name="Riley R."/>
            <person name="Wiebenga A."/>
            <person name="Aguilar-Osorio G."/>
            <person name="Amillis S."/>
            <person name="Uchima C.A."/>
            <person name="Anderluh G."/>
            <person name="Asadollahi M."/>
            <person name="Askin M."/>
            <person name="Barry K."/>
            <person name="Battaglia E."/>
            <person name="Bayram O."/>
            <person name="Benocci T."/>
            <person name="Braus-Stromeyer S.A."/>
            <person name="Caldana C."/>
            <person name="Canovas D."/>
            <person name="Cerqueira G.C."/>
            <person name="Chen F."/>
            <person name="Chen W."/>
            <person name="Choi C."/>
            <person name="Clum A."/>
            <person name="Dos Santos R.A."/>
            <person name="Damasio A.R."/>
            <person name="Diallinas G."/>
            <person name="Emri T."/>
            <person name="Fekete E."/>
            <person name="Flipphi M."/>
            <person name="Freyberg S."/>
            <person name="Gallo A."/>
            <person name="Gournas C."/>
            <person name="Habgood R."/>
            <person name="Hainaut M."/>
            <person name="Harispe M.L."/>
            <person name="Henrissat B."/>
            <person name="Hilden K.S."/>
            <person name="Hope R."/>
            <person name="Hossain A."/>
            <person name="Karabika E."/>
            <person name="Karaffa L."/>
            <person name="Karanyi Z."/>
            <person name="Krasevec N."/>
            <person name="Kuo A."/>
            <person name="Kusch H."/>
            <person name="LaButti K."/>
            <person name="Lagendijk E.L."/>
            <person name="Lapidus A."/>
            <person name="Levasseur A."/>
            <person name="Lindquist E."/>
            <person name="Lipzen A."/>
            <person name="Logrieco A.F."/>
            <person name="MacCabe A."/>
            <person name="Maekelae M.R."/>
            <person name="Malavazi I."/>
            <person name="Melin P."/>
            <person name="Meyer V."/>
            <person name="Mielnichuk N."/>
            <person name="Miskei M."/>
            <person name="Molnar A.P."/>
            <person name="Mule G."/>
            <person name="Ngan C.Y."/>
            <person name="Orejas M."/>
            <person name="Orosz E."/>
            <person name="Ouedraogo J.P."/>
            <person name="Overkamp K.M."/>
            <person name="Park H.-S."/>
            <person name="Perrone G."/>
            <person name="Piumi F."/>
            <person name="Punt P.J."/>
            <person name="Ram A.F."/>
            <person name="Ramon A."/>
            <person name="Rauscher S."/>
            <person name="Record E."/>
            <person name="Riano-Pachon D.M."/>
            <person name="Robert V."/>
            <person name="Roehrig J."/>
            <person name="Ruller R."/>
            <person name="Salamov A."/>
            <person name="Salih N.S."/>
            <person name="Samson R.A."/>
            <person name="Sandor E."/>
            <person name="Sanguinetti M."/>
            <person name="Schuetze T."/>
            <person name="Sepcic K."/>
            <person name="Shelest E."/>
            <person name="Sherlock G."/>
            <person name="Sophianopoulou V."/>
            <person name="Squina F.M."/>
            <person name="Sun H."/>
            <person name="Susca A."/>
            <person name="Todd R.B."/>
            <person name="Tsang A."/>
            <person name="Unkles S.E."/>
            <person name="van de Wiele N."/>
            <person name="van Rossen-Uffink D."/>
            <person name="Oliveira J.V."/>
            <person name="Vesth T.C."/>
            <person name="Visser J."/>
            <person name="Yu J.-H."/>
            <person name="Zhou M."/>
            <person name="Andersen M.R."/>
            <person name="Archer D.B."/>
            <person name="Baker S.E."/>
            <person name="Benoit I."/>
            <person name="Brakhage A.A."/>
            <person name="Braus G.H."/>
            <person name="Fischer R."/>
            <person name="Frisvad J.C."/>
            <person name="Goldman G.H."/>
            <person name="Houbraken J."/>
            <person name="Oakley B."/>
            <person name="Pocsi I."/>
            <person name="Scazzocchio C."/>
            <person name="Seiboth B."/>
            <person name="vanKuyk P.A."/>
            <person name="Wortman J."/>
            <person name="Dyer P.S."/>
            <person name="Grigoriev I.V."/>
        </authorList>
    </citation>
    <scope>NUCLEOTIDE SEQUENCE [LARGE SCALE GENOMIC DNA]</scope>
    <source>
        <strain evidence="15">DTO 134E9</strain>
    </source>
</reference>
<comment type="catalytic activity">
    <reaction evidence="10">
        <text>a secondary alcohol + NAD(+) = a ketone + NADH + H(+)</text>
        <dbReference type="Rhea" id="RHEA:10740"/>
        <dbReference type="ChEBI" id="CHEBI:15378"/>
        <dbReference type="ChEBI" id="CHEBI:17087"/>
        <dbReference type="ChEBI" id="CHEBI:35681"/>
        <dbReference type="ChEBI" id="CHEBI:57540"/>
        <dbReference type="ChEBI" id="CHEBI:57945"/>
        <dbReference type="EC" id="1.1.1.1"/>
    </reaction>
</comment>
<dbReference type="PANTHER" id="PTHR43880:SF12">
    <property type="entry name" value="ALCOHOL DEHYDROGENASE CLASS-3"/>
    <property type="match status" value="1"/>
</dbReference>
<feature type="binding site" evidence="12">
    <location>
        <position position="484"/>
    </location>
    <ligand>
        <name>Zn(2+)</name>
        <dbReference type="ChEBI" id="CHEBI:29105"/>
        <label>2</label>
        <note>catalytic</note>
    </ligand>
</feature>
<comment type="similarity">
    <text evidence="2">Belongs to the zinc-containing alcohol dehydrogenase family. Class-III subfamily.</text>
</comment>
<protein>
    <recommendedName>
        <fullName evidence="12">Putative glutathione-dependent formaldehyde-activating enzyme</fullName>
        <ecNumber evidence="12">4.4.1.22</ecNumber>
    </recommendedName>
    <alternativeName>
        <fullName evidence="12">S-(hydroxymethyl)glutathione synthase</fullName>
    </alternativeName>
</protein>
<dbReference type="PROSITE" id="PS00059">
    <property type="entry name" value="ADH_ZINC"/>
    <property type="match status" value="1"/>
</dbReference>
<dbReference type="InterPro" id="IPR011032">
    <property type="entry name" value="GroES-like_sf"/>
</dbReference>
<dbReference type="PANTHER" id="PTHR43880">
    <property type="entry name" value="ALCOHOL DEHYDROGENASE"/>
    <property type="match status" value="1"/>
</dbReference>
<dbReference type="FunFam" id="3.90.180.10:FF:000001">
    <property type="entry name" value="S-(hydroxymethyl)glutathione dehydrogenase"/>
    <property type="match status" value="1"/>
</dbReference>
<name>A0A1L9RHM1_ASPWE</name>
<evidence type="ECO:0000256" key="11">
    <source>
        <dbReference type="ARBA" id="ARBA00049243"/>
    </source>
</evidence>
<dbReference type="InterPro" id="IPR014183">
    <property type="entry name" value="ADH_3"/>
</dbReference>
<evidence type="ECO:0000256" key="3">
    <source>
        <dbReference type="ARBA" id="ARBA00022723"/>
    </source>
</evidence>
<evidence type="ECO:0000256" key="6">
    <source>
        <dbReference type="ARBA" id="ARBA00023027"/>
    </source>
</evidence>
<evidence type="ECO:0000313" key="14">
    <source>
        <dbReference type="EMBL" id="OJJ34440.1"/>
    </source>
</evidence>
<keyword evidence="15" id="KW-1185">Reference proteome</keyword>
<comment type="cofactor">
    <cofactor evidence="12">
        <name>Zn(2+)</name>
        <dbReference type="ChEBI" id="CHEBI:29105"/>
    </cofactor>
    <text evidence="12">Binds 2 Zn(2+) ions per subunit.</text>
</comment>
<evidence type="ECO:0000256" key="10">
    <source>
        <dbReference type="ARBA" id="ARBA00049164"/>
    </source>
</evidence>
<evidence type="ECO:0000256" key="8">
    <source>
        <dbReference type="ARBA" id="ARBA00047901"/>
    </source>
</evidence>
<dbReference type="PROSITE" id="PS51891">
    <property type="entry name" value="CENP_V_GFA"/>
    <property type="match status" value="1"/>
</dbReference>
<dbReference type="HAMAP" id="MF_00723">
    <property type="entry name" value="Formald_GSH"/>
    <property type="match status" value="1"/>
</dbReference>
<feature type="domain" description="CENP-V/GFA" evidence="13">
    <location>
        <begin position="451"/>
        <end position="597"/>
    </location>
</feature>
<dbReference type="AlphaFoldDB" id="A0A1L9RHM1"/>
<dbReference type="Gene3D" id="3.40.50.720">
    <property type="entry name" value="NAD(P)-binding Rossmann-like Domain"/>
    <property type="match status" value="1"/>
</dbReference>
<dbReference type="STRING" id="1073089.A0A1L9RHM1"/>
<keyword evidence="3 12" id="KW-0479">Metal-binding</keyword>
<feature type="binding site" evidence="12">
    <location>
        <position position="479"/>
    </location>
    <ligand>
        <name>Zn(2+)</name>
        <dbReference type="ChEBI" id="CHEBI:29105"/>
        <label>2</label>
        <note>catalytic</note>
    </ligand>
</feature>
<dbReference type="GO" id="GO:0005829">
    <property type="term" value="C:cytosol"/>
    <property type="evidence" value="ECO:0007669"/>
    <property type="project" value="TreeGrafter"/>
</dbReference>
<dbReference type="InterPro" id="IPR006913">
    <property type="entry name" value="CENP-V/GFA"/>
</dbReference>
<dbReference type="NCBIfam" id="TIGR02820">
    <property type="entry name" value="formald_GSH"/>
    <property type="match status" value="1"/>
</dbReference>
<dbReference type="Pfam" id="PF00107">
    <property type="entry name" value="ADH_zinc_N"/>
    <property type="match status" value="1"/>
</dbReference>
<gene>
    <name evidence="14" type="ORF">ASPWEDRAFT_158236</name>
</gene>
<dbReference type="SUPFAM" id="SSF50129">
    <property type="entry name" value="GroES-like"/>
    <property type="match status" value="2"/>
</dbReference>
<dbReference type="FunFam" id="3.40.50.720:FF:000003">
    <property type="entry name" value="S-(hydroxymethyl)glutathione dehydrogenase"/>
    <property type="match status" value="1"/>
</dbReference>
<keyword evidence="5" id="KW-0560">Oxidoreductase</keyword>
<sequence length="622" mass="66646">MSTTGKTITCKAAVAWAAGQPLSIESVEVAPPKAHEVRIKVLHTGVCHTDAYTLSGKDPEGAFPVVLGHEGAGVVESIGEGVTNVAVGDYVVALYTPECGTCKFCKSNKTNLCGRIRATQGQGVMPDGTSRFKARGKDLLHFMGCSTFSQYTVVADISVVAVTKACPTDRSCLLGCGITTGYGAATVTAKIEEGSNVAIFGAGCVGLSIVQGAVKNKAGKIIVIDINDDKEAWAYKFGATHFINPTKLSSRKSVQDHLIDMTDGGCDYTFDCTGNVTVMRVALEACHKGWGESIVIGVAAAGQEIQTRPFQLVTGRVWRGCAFGGVKGRSQLPGLVDDYLKGDLKVDEFITHRESLDNINRAFDQMKRGDCIRCVQQWHNHSRISLGDDPSCGDTIYLYISFFILITIIINHQSFSTSESIYLISTPSIDIKMPSIHPSIDNGLKKGIPNFSGGSLHCHCPSDKVTVTLSSNVAHNHACGCSKCWKPKGSLFSLVGVVPRDNLSVTANGDKLFIVDENAAIQRHACKGCGVHMFGRIEKEHPFKGLDFVHVELSDESGWQEPQFAGFVSSIIEQGFEPSGMGEVRGKFQSVGLATYDALSPALMDLIATFTAQKAGVRFANL</sequence>
<dbReference type="SUPFAM" id="SSF51735">
    <property type="entry name" value="NAD(P)-binding Rossmann-fold domains"/>
    <property type="match status" value="1"/>
</dbReference>
<feature type="binding site" evidence="12">
    <location>
        <position position="529"/>
    </location>
    <ligand>
        <name>Zn(2+)</name>
        <dbReference type="ChEBI" id="CHEBI:29105"/>
        <label>1</label>
        <note>structural</note>
    </ligand>
</feature>
<dbReference type="RefSeq" id="XP_040688116.1">
    <property type="nucleotide sequence ID" value="XM_040829745.1"/>
</dbReference>
<dbReference type="GO" id="GO:0004022">
    <property type="term" value="F:alcohol dehydrogenase (NAD+) activity"/>
    <property type="evidence" value="ECO:0007669"/>
    <property type="project" value="UniProtKB-EC"/>
</dbReference>
<dbReference type="Gene3D" id="3.90.180.10">
    <property type="entry name" value="Medium-chain alcohol dehydrogenases, catalytic domain"/>
    <property type="match status" value="1"/>
</dbReference>
<dbReference type="InterPro" id="IPR036291">
    <property type="entry name" value="NAD(P)-bd_dom_sf"/>
</dbReference>
<comment type="catalytic activity">
    <reaction evidence="9">
        <text>S-(hydroxymethyl)glutathione + NAD(+) = S-formylglutathione + NADH + H(+)</text>
        <dbReference type="Rhea" id="RHEA:19985"/>
        <dbReference type="ChEBI" id="CHEBI:15378"/>
        <dbReference type="ChEBI" id="CHEBI:57540"/>
        <dbReference type="ChEBI" id="CHEBI:57688"/>
        <dbReference type="ChEBI" id="CHEBI:57945"/>
        <dbReference type="ChEBI" id="CHEBI:58758"/>
        <dbReference type="EC" id="1.1.1.284"/>
    </reaction>
</comment>
<comment type="catalytic activity">
    <reaction evidence="12">
        <text>S-(hydroxymethyl)glutathione = glutathione + formaldehyde</text>
        <dbReference type="Rhea" id="RHEA:22488"/>
        <dbReference type="ChEBI" id="CHEBI:16842"/>
        <dbReference type="ChEBI" id="CHEBI:57925"/>
        <dbReference type="ChEBI" id="CHEBI:58758"/>
        <dbReference type="EC" id="4.4.1.22"/>
    </reaction>
</comment>
<dbReference type="GO" id="GO:0106321">
    <property type="term" value="F:S-(hydroxymethyl)glutathione dehydrogenase (NADP+) activity"/>
    <property type="evidence" value="ECO:0007669"/>
    <property type="project" value="RHEA"/>
</dbReference>
<keyword evidence="12" id="KW-0456">Lyase</keyword>
<evidence type="ECO:0000256" key="4">
    <source>
        <dbReference type="ARBA" id="ARBA00022833"/>
    </source>
</evidence>
<dbReference type="EC" id="4.4.1.22" evidence="12"/>
<evidence type="ECO:0000256" key="7">
    <source>
        <dbReference type="ARBA" id="ARBA00047793"/>
    </source>
</evidence>
<dbReference type="InterPro" id="IPR002328">
    <property type="entry name" value="ADH_Zn_CS"/>
</dbReference>
<dbReference type="InterPro" id="IPR013154">
    <property type="entry name" value="ADH-like_N"/>
</dbReference>
<dbReference type="NCBIfam" id="TIGR02818">
    <property type="entry name" value="adh_III_F_hyde"/>
    <property type="match status" value="1"/>
</dbReference>
<feature type="binding site" evidence="12">
    <location>
        <position position="481"/>
    </location>
    <ligand>
        <name>Zn(2+)</name>
        <dbReference type="ChEBI" id="CHEBI:29105"/>
        <label>2</label>
        <note>catalytic</note>
    </ligand>
</feature>
<evidence type="ECO:0000256" key="2">
    <source>
        <dbReference type="ARBA" id="ARBA00010902"/>
    </source>
</evidence>
<dbReference type="UniPathway" id="UPA00562">
    <property type="reaction ID" value="UER00621"/>
</dbReference>
<dbReference type="CDD" id="cd08300">
    <property type="entry name" value="alcohol_DH_class_III"/>
    <property type="match status" value="1"/>
</dbReference>
<evidence type="ECO:0000259" key="13">
    <source>
        <dbReference type="PROSITE" id="PS51891"/>
    </source>
</evidence>
<dbReference type="VEuPathDB" id="FungiDB:ASPWEDRAFT_158236"/>
<comment type="function">
    <text evidence="12">Catalyzes the condensation of formaldehyde and glutathione to S-hydroxymethylglutathione.</text>
</comment>
<comment type="catalytic activity">
    <reaction evidence="7">
        <text>S-(hydroxymethyl)glutathione + NADP(+) = S-formylglutathione + NADPH + H(+)</text>
        <dbReference type="Rhea" id="RHEA:19981"/>
        <dbReference type="ChEBI" id="CHEBI:15378"/>
        <dbReference type="ChEBI" id="CHEBI:57688"/>
        <dbReference type="ChEBI" id="CHEBI:57783"/>
        <dbReference type="ChEBI" id="CHEBI:58349"/>
        <dbReference type="ChEBI" id="CHEBI:58758"/>
        <dbReference type="EC" id="1.1.1.284"/>
    </reaction>
</comment>
<accession>A0A1L9RHM1</accession>
<dbReference type="GO" id="GO:0008270">
    <property type="term" value="F:zinc ion binding"/>
    <property type="evidence" value="ECO:0007669"/>
    <property type="project" value="UniProtKB-UniRule"/>
</dbReference>
<dbReference type="GO" id="GO:0046294">
    <property type="term" value="P:formaldehyde catabolic process"/>
    <property type="evidence" value="ECO:0007669"/>
    <property type="project" value="UniProtKB-UniRule"/>
</dbReference>
<evidence type="ECO:0000256" key="12">
    <source>
        <dbReference type="HAMAP-Rule" id="MF_03142"/>
    </source>
</evidence>
<evidence type="ECO:0000313" key="15">
    <source>
        <dbReference type="Proteomes" id="UP000184383"/>
    </source>
</evidence>
<dbReference type="SUPFAM" id="SSF51316">
    <property type="entry name" value="Mss4-like"/>
    <property type="match status" value="1"/>
</dbReference>
<dbReference type="OrthoDB" id="417550at2759"/>
<dbReference type="InterPro" id="IPR013149">
    <property type="entry name" value="ADH-like_C"/>
</dbReference>
<evidence type="ECO:0000256" key="5">
    <source>
        <dbReference type="ARBA" id="ARBA00023002"/>
    </source>
</evidence>
<dbReference type="Pfam" id="PF04828">
    <property type="entry name" value="GFA"/>
    <property type="match status" value="1"/>
</dbReference>